<sequence length="149" mass="17026">MNLKINYFLLSCLFLLTGVDGQTLTQSEPAPGQSLTITCRVSGYSLTSSSYATNWIRQRDGKQMDWIFTMWYDGSTSKNDALKNKFSMSRDTSARTVTITGQNLQPEDTAVYYCALLYLYRVFFLFFFFFWGGGVICLCLLSYNCLLYA</sequence>
<keyword evidence="4" id="KW-1133">Transmembrane helix</keyword>
<dbReference type="InterPro" id="IPR013783">
    <property type="entry name" value="Ig-like_fold"/>
</dbReference>
<reference evidence="7" key="1">
    <citation type="submission" date="2025-08" db="UniProtKB">
        <authorList>
            <consortium name="Ensembl"/>
        </authorList>
    </citation>
    <scope>IDENTIFICATION</scope>
</reference>
<keyword evidence="4" id="KW-0472">Membrane</keyword>
<feature type="transmembrane region" description="Helical" evidence="4">
    <location>
        <begin position="118"/>
        <end position="143"/>
    </location>
</feature>
<reference evidence="7" key="2">
    <citation type="submission" date="2025-09" db="UniProtKB">
        <authorList>
            <consortium name="Ensembl"/>
        </authorList>
    </citation>
    <scope>IDENTIFICATION</scope>
</reference>
<keyword evidence="4" id="KW-0812">Transmembrane</keyword>
<feature type="domain" description="Ig-like" evidence="6">
    <location>
        <begin position="32"/>
        <end position="114"/>
    </location>
</feature>
<dbReference type="OMA" id="WGGGVIC"/>
<evidence type="ECO:0000313" key="8">
    <source>
        <dbReference type="Proteomes" id="UP000264840"/>
    </source>
</evidence>
<evidence type="ECO:0000256" key="5">
    <source>
        <dbReference type="SAM" id="SignalP"/>
    </source>
</evidence>
<evidence type="ECO:0000256" key="4">
    <source>
        <dbReference type="SAM" id="Phobius"/>
    </source>
</evidence>
<keyword evidence="5" id="KW-0732">Signal</keyword>
<keyword evidence="1" id="KW-0391">Immunity</keyword>
<dbReference type="GeneTree" id="ENSGT01150000286993"/>
<dbReference type="AlphaFoldDB" id="A0A3Q2VQI7"/>
<dbReference type="PANTHER" id="PTHR23266">
    <property type="entry name" value="IMMUNOGLOBULIN HEAVY CHAIN"/>
    <property type="match status" value="1"/>
</dbReference>
<proteinExistence type="predicted"/>
<feature type="signal peptide" evidence="5">
    <location>
        <begin position="1"/>
        <end position="21"/>
    </location>
</feature>
<name>A0A3Q2VQI7_HAPBU</name>
<dbReference type="InterPro" id="IPR007110">
    <property type="entry name" value="Ig-like_dom"/>
</dbReference>
<organism evidence="7 8">
    <name type="scientific">Haplochromis burtoni</name>
    <name type="common">Burton's mouthbrooder</name>
    <name type="synonym">Chromis burtoni</name>
    <dbReference type="NCBI Taxonomy" id="8153"/>
    <lineage>
        <taxon>Eukaryota</taxon>
        <taxon>Metazoa</taxon>
        <taxon>Chordata</taxon>
        <taxon>Craniata</taxon>
        <taxon>Vertebrata</taxon>
        <taxon>Euteleostomi</taxon>
        <taxon>Actinopterygii</taxon>
        <taxon>Neopterygii</taxon>
        <taxon>Teleostei</taxon>
        <taxon>Neoteleostei</taxon>
        <taxon>Acanthomorphata</taxon>
        <taxon>Ovalentaria</taxon>
        <taxon>Cichlomorphae</taxon>
        <taxon>Cichliformes</taxon>
        <taxon>Cichlidae</taxon>
        <taxon>African cichlids</taxon>
        <taxon>Pseudocrenilabrinae</taxon>
        <taxon>Haplochromini</taxon>
        <taxon>Haplochromis</taxon>
    </lineage>
</organism>
<evidence type="ECO:0000259" key="6">
    <source>
        <dbReference type="PROSITE" id="PS50835"/>
    </source>
</evidence>
<dbReference type="SMART" id="SM00406">
    <property type="entry name" value="IGv"/>
    <property type="match status" value="1"/>
</dbReference>
<dbReference type="Pfam" id="PF07686">
    <property type="entry name" value="V-set"/>
    <property type="match status" value="1"/>
</dbReference>
<protein>
    <recommendedName>
        <fullName evidence="6">Ig-like domain-containing protein</fullName>
    </recommendedName>
</protein>
<dbReference type="Proteomes" id="UP000264840">
    <property type="component" value="Unplaced"/>
</dbReference>
<dbReference type="GO" id="GO:0005576">
    <property type="term" value="C:extracellular region"/>
    <property type="evidence" value="ECO:0007669"/>
    <property type="project" value="UniProtKB-ARBA"/>
</dbReference>
<keyword evidence="2" id="KW-1064">Adaptive immunity</keyword>
<keyword evidence="8" id="KW-1185">Reference proteome</keyword>
<dbReference type="Gene3D" id="2.60.40.10">
    <property type="entry name" value="Immunoglobulins"/>
    <property type="match status" value="1"/>
</dbReference>
<dbReference type="SUPFAM" id="SSF48726">
    <property type="entry name" value="Immunoglobulin"/>
    <property type="match status" value="1"/>
</dbReference>
<dbReference type="PROSITE" id="PS50835">
    <property type="entry name" value="IG_LIKE"/>
    <property type="match status" value="1"/>
</dbReference>
<feature type="chain" id="PRO_5018664601" description="Ig-like domain-containing protein" evidence="5">
    <location>
        <begin position="22"/>
        <end position="149"/>
    </location>
</feature>
<evidence type="ECO:0000256" key="2">
    <source>
        <dbReference type="ARBA" id="ARBA00023130"/>
    </source>
</evidence>
<dbReference type="InterPro" id="IPR036179">
    <property type="entry name" value="Ig-like_dom_sf"/>
</dbReference>
<evidence type="ECO:0000256" key="3">
    <source>
        <dbReference type="ARBA" id="ARBA00043265"/>
    </source>
</evidence>
<accession>A0A3Q2VQI7</accession>
<dbReference type="GO" id="GO:0019814">
    <property type="term" value="C:immunoglobulin complex"/>
    <property type="evidence" value="ECO:0007669"/>
    <property type="project" value="UniProtKB-KW"/>
</dbReference>
<dbReference type="Ensembl" id="ENSHBUT00000017390.1">
    <property type="protein sequence ID" value="ENSHBUP00000010508.1"/>
    <property type="gene ID" value="ENSHBUG00000012059.1"/>
</dbReference>
<keyword evidence="3" id="KW-1280">Immunoglobulin</keyword>
<dbReference type="InterPro" id="IPR050199">
    <property type="entry name" value="IgHV"/>
</dbReference>
<dbReference type="InterPro" id="IPR013106">
    <property type="entry name" value="Ig_V-set"/>
</dbReference>
<evidence type="ECO:0000256" key="1">
    <source>
        <dbReference type="ARBA" id="ARBA00022859"/>
    </source>
</evidence>
<dbReference type="GO" id="GO:0002250">
    <property type="term" value="P:adaptive immune response"/>
    <property type="evidence" value="ECO:0007669"/>
    <property type="project" value="UniProtKB-KW"/>
</dbReference>
<evidence type="ECO:0000313" key="7">
    <source>
        <dbReference type="Ensembl" id="ENSHBUP00000010508.1"/>
    </source>
</evidence>